<evidence type="ECO:0000256" key="6">
    <source>
        <dbReference type="SAM" id="MobiDB-lite"/>
    </source>
</evidence>
<feature type="transmembrane region" description="Helical" evidence="7">
    <location>
        <begin position="149"/>
        <end position="170"/>
    </location>
</feature>
<proteinExistence type="predicted"/>
<evidence type="ECO:0000256" key="4">
    <source>
        <dbReference type="ARBA" id="ARBA00022989"/>
    </source>
</evidence>
<feature type="transmembrane region" description="Helical" evidence="7">
    <location>
        <begin position="176"/>
        <end position="197"/>
    </location>
</feature>
<organism evidence="9 10">
    <name type="scientific">Phanerochaete sordida</name>
    <dbReference type="NCBI Taxonomy" id="48140"/>
    <lineage>
        <taxon>Eukaryota</taxon>
        <taxon>Fungi</taxon>
        <taxon>Dikarya</taxon>
        <taxon>Basidiomycota</taxon>
        <taxon>Agaricomycotina</taxon>
        <taxon>Agaricomycetes</taxon>
        <taxon>Polyporales</taxon>
        <taxon>Phanerochaetaceae</taxon>
        <taxon>Phanerochaete</taxon>
    </lineage>
</organism>
<sequence length="485" mass="51776">MPGVQPRKPWGLRWRSSVWYVTAIVGLGVMTDLLVYTIVIPVLPFQLERLGYSNVSGLVGWLLFAYSAGLVLSTPPIAMFSERYNTRTWPLVMGQVILIGSQIMLMLAPTYWLMVIARIIQGISSSIIWVVGLALLCDTASESIVGRQLGIAMTGLSLGMLVGPLAGGLLYHRFGFHGPGILAIIATAADLVGRLLIIERKDAIAHGVDPAADPRADEEATVQEGPASDNDNKEEKPPAAEGTLAGLAPLPPPQTQQEQHAPAAPATPRLSLLGVVRKLATSKRALTVMLGSTIYGMSYASQEPALPLHLQAVWAFDSSKVGLIYLAGVLPTLVSSPLAGWLADTRGAEWTLSAALLLALPWFGLLSVDGPLAFFIAMFCLENFFLAATVPPLTSELAAVARQHDGIGYAHVYGAFNLSFGVGSALGPVIGGQMYDHIRRGWAAICYFSIGALFVTAVLTACFLGDRPVLARLRTLRTRRQAGVS</sequence>
<evidence type="ECO:0000313" key="9">
    <source>
        <dbReference type="EMBL" id="GJE87860.1"/>
    </source>
</evidence>
<keyword evidence="10" id="KW-1185">Reference proteome</keyword>
<feature type="region of interest" description="Disordered" evidence="6">
    <location>
        <begin position="209"/>
        <end position="265"/>
    </location>
</feature>
<dbReference type="PROSITE" id="PS50850">
    <property type="entry name" value="MFS"/>
    <property type="match status" value="1"/>
</dbReference>
<comment type="subcellular location">
    <subcellularLocation>
        <location evidence="1">Membrane</location>
        <topology evidence="1">Multi-pass membrane protein</topology>
    </subcellularLocation>
</comment>
<feature type="domain" description="Major facilitator superfamily (MFS) profile" evidence="8">
    <location>
        <begin position="21"/>
        <end position="469"/>
    </location>
</feature>
<evidence type="ECO:0000256" key="1">
    <source>
        <dbReference type="ARBA" id="ARBA00004141"/>
    </source>
</evidence>
<dbReference type="Pfam" id="PF07690">
    <property type="entry name" value="MFS_1"/>
    <property type="match status" value="2"/>
</dbReference>
<evidence type="ECO:0000256" key="3">
    <source>
        <dbReference type="ARBA" id="ARBA00022692"/>
    </source>
</evidence>
<dbReference type="InterPro" id="IPR036259">
    <property type="entry name" value="MFS_trans_sf"/>
</dbReference>
<keyword evidence="2" id="KW-0813">Transport</keyword>
<evidence type="ECO:0000313" key="10">
    <source>
        <dbReference type="Proteomes" id="UP000703269"/>
    </source>
</evidence>
<evidence type="ECO:0000256" key="2">
    <source>
        <dbReference type="ARBA" id="ARBA00022448"/>
    </source>
</evidence>
<feature type="transmembrane region" description="Helical" evidence="7">
    <location>
        <begin position="406"/>
        <end position="430"/>
    </location>
</feature>
<feature type="transmembrane region" description="Helical" evidence="7">
    <location>
        <begin position="17"/>
        <end position="39"/>
    </location>
</feature>
<feature type="transmembrane region" description="Helical" evidence="7">
    <location>
        <begin position="59"/>
        <end position="80"/>
    </location>
</feature>
<dbReference type="InterPro" id="IPR011701">
    <property type="entry name" value="MFS"/>
</dbReference>
<comment type="caution">
    <text evidence="9">The sequence shown here is derived from an EMBL/GenBank/DDBJ whole genome shotgun (WGS) entry which is preliminary data.</text>
</comment>
<dbReference type="GO" id="GO:0022857">
    <property type="term" value="F:transmembrane transporter activity"/>
    <property type="evidence" value="ECO:0007669"/>
    <property type="project" value="InterPro"/>
</dbReference>
<dbReference type="CDD" id="cd17325">
    <property type="entry name" value="MFS_MdtG_SLC18_like"/>
    <property type="match status" value="1"/>
</dbReference>
<dbReference type="Proteomes" id="UP000703269">
    <property type="component" value="Unassembled WGS sequence"/>
</dbReference>
<reference evidence="9 10" key="1">
    <citation type="submission" date="2021-08" db="EMBL/GenBank/DDBJ databases">
        <title>Draft Genome Sequence of Phanerochaete sordida strain YK-624.</title>
        <authorList>
            <person name="Mori T."/>
            <person name="Dohra H."/>
            <person name="Suzuki T."/>
            <person name="Kawagishi H."/>
            <person name="Hirai H."/>
        </authorList>
    </citation>
    <scope>NUCLEOTIDE SEQUENCE [LARGE SCALE GENOMIC DNA]</scope>
    <source>
        <strain evidence="9 10">YK-624</strain>
    </source>
</reference>
<dbReference type="InterPro" id="IPR020846">
    <property type="entry name" value="MFS_dom"/>
</dbReference>
<feature type="transmembrane region" description="Helical" evidence="7">
    <location>
        <begin position="442"/>
        <end position="464"/>
    </location>
</feature>
<dbReference type="PANTHER" id="PTHR23506:SF23">
    <property type="entry name" value="GH10249P"/>
    <property type="match status" value="1"/>
</dbReference>
<dbReference type="SUPFAM" id="SSF103473">
    <property type="entry name" value="MFS general substrate transporter"/>
    <property type="match status" value="1"/>
</dbReference>
<dbReference type="AlphaFoldDB" id="A0A9P3G4T8"/>
<evidence type="ECO:0000256" key="7">
    <source>
        <dbReference type="SAM" id="Phobius"/>
    </source>
</evidence>
<dbReference type="EMBL" id="BPQB01000007">
    <property type="protein sequence ID" value="GJE87860.1"/>
    <property type="molecule type" value="Genomic_DNA"/>
</dbReference>
<keyword evidence="5 7" id="KW-0472">Membrane</keyword>
<feature type="compositionally biased region" description="Low complexity" evidence="6">
    <location>
        <begin position="239"/>
        <end position="248"/>
    </location>
</feature>
<dbReference type="Gene3D" id="1.20.1250.20">
    <property type="entry name" value="MFS general substrate transporter like domains"/>
    <property type="match status" value="2"/>
</dbReference>
<dbReference type="GO" id="GO:0016020">
    <property type="term" value="C:membrane"/>
    <property type="evidence" value="ECO:0007669"/>
    <property type="project" value="UniProtKB-SubCell"/>
</dbReference>
<protein>
    <submittedName>
        <fullName evidence="9">MFS general substrate transporter</fullName>
    </submittedName>
</protein>
<feature type="transmembrane region" description="Helical" evidence="7">
    <location>
        <begin position="92"/>
        <end position="113"/>
    </location>
</feature>
<dbReference type="InterPro" id="IPR050930">
    <property type="entry name" value="MFS_Vesicular_Transporter"/>
</dbReference>
<feature type="transmembrane region" description="Helical" evidence="7">
    <location>
        <begin position="119"/>
        <end position="137"/>
    </location>
</feature>
<evidence type="ECO:0000256" key="5">
    <source>
        <dbReference type="ARBA" id="ARBA00023136"/>
    </source>
</evidence>
<keyword evidence="3 7" id="KW-0812">Transmembrane</keyword>
<feature type="transmembrane region" description="Helical" evidence="7">
    <location>
        <begin position="322"/>
        <end position="343"/>
    </location>
</feature>
<gene>
    <name evidence="9" type="ORF">PsYK624_039440</name>
</gene>
<dbReference type="PANTHER" id="PTHR23506">
    <property type="entry name" value="GH10249P"/>
    <property type="match status" value="1"/>
</dbReference>
<accession>A0A9P3G4T8</accession>
<evidence type="ECO:0000259" key="8">
    <source>
        <dbReference type="PROSITE" id="PS50850"/>
    </source>
</evidence>
<keyword evidence="4 7" id="KW-1133">Transmembrane helix</keyword>
<dbReference type="OrthoDB" id="440553at2759"/>
<name>A0A9P3G4T8_9APHY</name>